<keyword evidence="3" id="KW-1185">Reference proteome</keyword>
<evidence type="ECO:0000313" key="3">
    <source>
        <dbReference type="Proteomes" id="UP000275078"/>
    </source>
</evidence>
<accession>A0A3N4I648</accession>
<sequence>MASDYQRLADRIFAGYLEWDWREWLKSNGRFYDCMFTQNVDEWWNLYEFARQMSTAVTRKRKREEISQEDSTTPPPATRPRWAVDLVVPDSESDEEGEITTTAASTIPPTPTPPPQEEQVVDAMVQTDHRPEFAVWARQIDHPVPDSDEDDLKDDLSAVGVAIHLEGIPRVNASVQTRKVQDFSKWHLLLDRGCATEVLDNSATLPF</sequence>
<reference evidence="2 3" key="1">
    <citation type="journal article" date="2018" name="Nat. Ecol. Evol.">
        <title>Pezizomycetes genomes reveal the molecular basis of ectomycorrhizal truffle lifestyle.</title>
        <authorList>
            <person name="Murat C."/>
            <person name="Payen T."/>
            <person name="Noel B."/>
            <person name="Kuo A."/>
            <person name="Morin E."/>
            <person name="Chen J."/>
            <person name="Kohler A."/>
            <person name="Krizsan K."/>
            <person name="Balestrini R."/>
            <person name="Da Silva C."/>
            <person name="Montanini B."/>
            <person name="Hainaut M."/>
            <person name="Levati E."/>
            <person name="Barry K.W."/>
            <person name="Belfiori B."/>
            <person name="Cichocki N."/>
            <person name="Clum A."/>
            <person name="Dockter R.B."/>
            <person name="Fauchery L."/>
            <person name="Guy J."/>
            <person name="Iotti M."/>
            <person name="Le Tacon F."/>
            <person name="Lindquist E.A."/>
            <person name="Lipzen A."/>
            <person name="Malagnac F."/>
            <person name="Mello A."/>
            <person name="Molinier V."/>
            <person name="Miyauchi S."/>
            <person name="Poulain J."/>
            <person name="Riccioni C."/>
            <person name="Rubini A."/>
            <person name="Sitrit Y."/>
            <person name="Splivallo R."/>
            <person name="Traeger S."/>
            <person name="Wang M."/>
            <person name="Zifcakova L."/>
            <person name="Wipf D."/>
            <person name="Zambonelli A."/>
            <person name="Paolocci F."/>
            <person name="Nowrousian M."/>
            <person name="Ottonello S."/>
            <person name="Baldrian P."/>
            <person name="Spatafora J.W."/>
            <person name="Henrissat B."/>
            <person name="Nagy L.G."/>
            <person name="Aury J.M."/>
            <person name="Wincker P."/>
            <person name="Grigoriev I.V."/>
            <person name="Bonfante P."/>
            <person name="Martin F.M."/>
        </authorList>
    </citation>
    <scope>NUCLEOTIDE SEQUENCE [LARGE SCALE GENOMIC DNA]</scope>
    <source>
        <strain evidence="2 3">RN42</strain>
    </source>
</reference>
<evidence type="ECO:0000313" key="2">
    <source>
        <dbReference type="EMBL" id="RPA81563.1"/>
    </source>
</evidence>
<dbReference type="AlphaFoldDB" id="A0A3N4I648"/>
<feature type="region of interest" description="Disordered" evidence="1">
    <location>
        <begin position="58"/>
        <end position="117"/>
    </location>
</feature>
<organism evidence="2 3">
    <name type="scientific">Ascobolus immersus RN42</name>
    <dbReference type="NCBI Taxonomy" id="1160509"/>
    <lineage>
        <taxon>Eukaryota</taxon>
        <taxon>Fungi</taxon>
        <taxon>Dikarya</taxon>
        <taxon>Ascomycota</taxon>
        <taxon>Pezizomycotina</taxon>
        <taxon>Pezizomycetes</taxon>
        <taxon>Pezizales</taxon>
        <taxon>Ascobolaceae</taxon>
        <taxon>Ascobolus</taxon>
    </lineage>
</organism>
<name>A0A3N4I648_ASCIM</name>
<protein>
    <submittedName>
        <fullName evidence="2">Uncharacterized protein</fullName>
    </submittedName>
</protein>
<dbReference type="Proteomes" id="UP000275078">
    <property type="component" value="Unassembled WGS sequence"/>
</dbReference>
<evidence type="ECO:0000256" key="1">
    <source>
        <dbReference type="SAM" id="MobiDB-lite"/>
    </source>
</evidence>
<gene>
    <name evidence="2" type="ORF">BJ508DRAFT_326253</name>
</gene>
<proteinExistence type="predicted"/>
<dbReference type="EMBL" id="ML119678">
    <property type="protein sequence ID" value="RPA81563.1"/>
    <property type="molecule type" value="Genomic_DNA"/>
</dbReference>